<evidence type="ECO:0000313" key="2">
    <source>
        <dbReference type="Proteomes" id="UP000309170"/>
    </source>
</evidence>
<dbReference type="EMBL" id="SZNT01000551">
    <property type="protein sequence ID" value="TKH06165.1"/>
    <property type="molecule type" value="Genomic_DNA"/>
</dbReference>
<dbReference type="InterPro" id="IPR025678">
    <property type="entry name" value="Imm3"/>
</dbReference>
<dbReference type="RefSeq" id="WP_137024583.1">
    <property type="nucleotide sequence ID" value="NZ_SZNT01000551.1"/>
</dbReference>
<dbReference type="Pfam" id="PF14425">
    <property type="entry name" value="Imm3"/>
    <property type="match status" value="1"/>
</dbReference>
<reference evidence="1 2" key="1">
    <citation type="journal article" date="2019" name="Environ. Microbiol.">
        <title>An active ?-lactamase is a part of an orchestrated cell wall stress resistance network of Bacillus subtilis and related rhizosphere species.</title>
        <authorList>
            <person name="Bucher T."/>
            <person name="Keren-Paz A."/>
            <person name="Hausser J."/>
            <person name="Olender T."/>
            <person name="Cytryn E."/>
            <person name="Kolodkin-Gal I."/>
        </authorList>
    </citation>
    <scope>NUCLEOTIDE SEQUENCE [LARGE SCALE GENOMIC DNA]</scope>
    <source>
        <strain evidence="1 2">I4</strain>
    </source>
</reference>
<evidence type="ECO:0008006" key="3">
    <source>
        <dbReference type="Google" id="ProtNLM"/>
    </source>
</evidence>
<sequence length="118" mass="13588">MKDWEYNELFDAIQETYEELLDEDRGYRYAIAKLADEFDRLGKIEDVIVDTAIGEIAIGHEKVFVGRIEGITKRLSMFNPQEAEADLTLEEIQDLSKRINKVIEGLRNAEVDYNSSAE</sequence>
<accession>A0A9X8ZCZ3</accession>
<proteinExistence type="predicted"/>
<organism evidence="1 2">
    <name type="scientific">Peribacillus simplex</name>
    <dbReference type="NCBI Taxonomy" id="1478"/>
    <lineage>
        <taxon>Bacteria</taxon>
        <taxon>Bacillati</taxon>
        <taxon>Bacillota</taxon>
        <taxon>Bacilli</taxon>
        <taxon>Bacillales</taxon>
        <taxon>Bacillaceae</taxon>
        <taxon>Peribacillus</taxon>
    </lineage>
</organism>
<dbReference type="AlphaFoldDB" id="A0A9X8ZCZ3"/>
<dbReference type="GeneID" id="72368633"/>
<comment type="caution">
    <text evidence="1">The sequence shown here is derived from an EMBL/GenBank/DDBJ whole genome shotgun (WGS) entry which is preliminary data.</text>
</comment>
<name>A0A9X8ZCZ3_9BACI</name>
<dbReference type="Proteomes" id="UP000309170">
    <property type="component" value="Unassembled WGS sequence"/>
</dbReference>
<protein>
    <recommendedName>
        <fullName evidence="3">Immunity protein Imm3</fullName>
    </recommendedName>
</protein>
<evidence type="ECO:0000313" key="1">
    <source>
        <dbReference type="EMBL" id="TKH06165.1"/>
    </source>
</evidence>
<gene>
    <name evidence="1" type="ORF">FC678_23650</name>
</gene>